<dbReference type="OrthoDB" id="9803735at2"/>
<dbReference type="SUPFAM" id="SSF53850">
    <property type="entry name" value="Periplasmic binding protein-like II"/>
    <property type="match status" value="1"/>
</dbReference>
<dbReference type="PRINTS" id="PR00039">
    <property type="entry name" value="HTHLYSR"/>
</dbReference>
<accession>E4RRE1</accession>
<evidence type="ECO:0000256" key="4">
    <source>
        <dbReference type="ARBA" id="ARBA00023159"/>
    </source>
</evidence>
<dbReference type="KEGG" id="lby:Lbys_2812"/>
<keyword evidence="2" id="KW-0805">Transcription regulation</keyword>
<evidence type="ECO:0000256" key="5">
    <source>
        <dbReference type="ARBA" id="ARBA00023163"/>
    </source>
</evidence>
<evidence type="ECO:0000259" key="6">
    <source>
        <dbReference type="PROSITE" id="PS50931"/>
    </source>
</evidence>
<dbReference type="Pfam" id="PF00126">
    <property type="entry name" value="HTH_1"/>
    <property type="match status" value="1"/>
</dbReference>
<keyword evidence="8" id="KW-1185">Reference proteome</keyword>
<dbReference type="SUPFAM" id="SSF46785">
    <property type="entry name" value="Winged helix' DNA-binding domain"/>
    <property type="match status" value="1"/>
</dbReference>
<evidence type="ECO:0000313" key="7">
    <source>
        <dbReference type="EMBL" id="ADQ18474.1"/>
    </source>
</evidence>
<evidence type="ECO:0000313" key="8">
    <source>
        <dbReference type="Proteomes" id="UP000007435"/>
    </source>
</evidence>
<dbReference type="GO" id="GO:0003677">
    <property type="term" value="F:DNA binding"/>
    <property type="evidence" value="ECO:0007669"/>
    <property type="project" value="UniProtKB-KW"/>
</dbReference>
<reference evidence="7 8" key="2">
    <citation type="journal article" date="2011" name="Stand. Genomic Sci.">
        <title>Complete genome sequence of Leadbetterella byssophila type strain (4M15).</title>
        <authorList>
            <person name="Abt B."/>
            <person name="Teshima H."/>
            <person name="Lucas S."/>
            <person name="Lapidus A."/>
            <person name="Del Rio T.G."/>
            <person name="Nolan M."/>
            <person name="Tice H."/>
            <person name="Cheng J.F."/>
            <person name="Pitluck S."/>
            <person name="Liolios K."/>
            <person name="Pagani I."/>
            <person name="Ivanova N."/>
            <person name="Mavromatis K."/>
            <person name="Pati A."/>
            <person name="Tapia R."/>
            <person name="Han C."/>
            <person name="Goodwin L."/>
            <person name="Chen A."/>
            <person name="Palaniappan K."/>
            <person name="Land M."/>
            <person name="Hauser L."/>
            <person name="Chang Y.J."/>
            <person name="Jeffries C.D."/>
            <person name="Rohde M."/>
            <person name="Goker M."/>
            <person name="Tindall B.J."/>
            <person name="Detter J.C."/>
            <person name="Woyke T."/>
            <person name="Bristow J."/>
            <person name="Eisen J.A."/>
            <person name="Markowitz V."/>
            <person name="Hugenholtz P."/>
            <person name="Klenk H.P."/>
            <person name="Kyrpides N.C."/>
        </authorList>
    </citation>
    <scope>NUCLEOTIDE SEQUENCE [LARGE SCALE GENOMIC DNA]</scope>
    <source>
        <strain evidence="8">DSM 17132 / JCM 16389 / KACC 11308 / NBRC 106382 / 4M15</strain>
    </source>
</reference>
<keyword evidence="5" id="KW-0804">Transcription</keyword>
<dbReference type="EMBL" id="CP002305">
    <property type="protein sequence ID" value="ADQ18474.1"/>
    <property type="molecule type" value="Genomic_DNA"/>
</dbReference>
<feature type="domain" description="HTH lysR-type" evidence="6">
    <location>
        <begin position="1"/>
        <end position="58"/>
    </location>
</feature>
<dbReference type="GO" id="GO:0032993">
    <property type="term" value="C:protein-DNA complex"/>
    <property type="evidence" value="ECO:0007669"/>
    <property type="project" value="TreeGrafter"/>
</dbReference>
<evidence type="ECO:0000256" key="3">
    <source>
        <dbReference type="ARBA" id="ARBA00023125"/>
    </source>
</evidence>
<dbReference type="RefSeq" id="WP_013409506.1">
    <property type="nucleotide sequence ID" value="NC_014655.1"/>
</dbReference>
<dbReference type="eggNOG" id="COG0583">
    <property type="taxonomic scope" value="Bacteria"/>
</dbReference>
<dbReference type="PANTHER" id="PTHR30346">
    <property type="entry name" value="TRANSCRIPTIONAL DUAL REGULATOR HCAR-RELATED"/>
    <property type="match status" value="1"/>
</dbReference>
<evidence type="ECO:0000256" key="1">
    <source>
        <dbReference type="ARBA" id="ARBA00009437"/>
    </source>
</evidence>
<dbReference type="Pfam" id="PF03466">
    <property type="entry name" value="LysR_substrate"/>
    <property type="match status" value="1"/>
</dbReference>
<dbReference type="PANTHER" id="PTHR30346:SF26">
    <property type="entry name" value="HYDROGEN PEROXIDE-INDUCIBLE GENES ACTIVATOR"/>
    <property type="match status" value="1"/>
</dbReference>
<organism evidence="7 8">
    <name type="scientific">Leadbetterella byssophila (strain DSM 17132 / JCM 16389 / KACC 11308 / NBRC 106382 / 4M15)</name>
    <dbReference type="NCBI Taxonomy" id="649349"/>
    <lineage>
        <taxon>Bacteria</taxon>
        <taxon>Pseudomonadati</taxon>
        <taxon>Bacteroidota</taxon>
        <taxon>Cytophagia</taxon>
        <taxon>Cytophagales</taxon>
        <taxon>Leadbetterellaceae</taxon>
        <taxon>Leadbetterella</taxon>
    </lineage>
</organism>
<dbReference type="Proteomes" id="UP000007435">
    <property type="component" value="Chromosome"/>
</dbReference>
<keyword evidence="3" id="KW-0238">DNA-binding</keyword>
<dbReference type="InterPro" id="IPR036390">
    <property type="entry name" value="WH_DNA-bd_sf"/>
</dbReference>
<dbReference type="AlphaFoldDB" id="E4RRE1"/>
<dbReference type="GO" id="GO:0003700">
    <property type="term" value="F:DNA-binding transcription factor activity"/>
    <property type="evidence" value="ECO:0007669"/>
    <property type="project" value="InterPro"/>
</dbReference>
<dbReference type="InterPro" id="IPR005119">
    <property type="entry name" value="LysR_subst-bd"/>
</dbReference>
<dbReference type="InterPro" id="IPR036388">
    <property type="entry name" value="WH-like_DNA-bd_sf"/>
</dbReference>
<dbReference type="InterPro" id="IPR000847">
    <property type="entry name" value="LysR_HTH_N"/>
</dbReference>
<dbReference type="Gene3D" id="1.10.10.10">
    <property type="entry name" value="Winged helix-like DNA-binding domain superfamily/Winged helix DNA-binding domain"/>
    <property type="match status" value="1"/>
</dbReference>
<evidence type="ECO:0000256" key="2">
    <source>
        <dbReference type="ARBA" id="ARBA00023015"/>
    </source>
</evidence>
<name>E4RRE1_LEAB4</name>
<dbReference type="HOGENOM" id="CLU_039613_6_2_10"/>
<comment type="similarity">
    <text evidence="1">Belongs to the LysR transcriptional regulatory family.</text>
</comment>
<dbReference type="Gene3D" id="3.40.190.10">
    <property type="entry name" value="Periplasmic binding protein-like II"/>
    <property type="match status" value="2"/>
</dbReference>
<proteinExistence type="inferred from homology"/>
<dbReference type="PROSITE" id="PS50931">
    <property type="entry name" value="HTH_LYSR"/>
    <property type="match status" value="1"/>
</dbReference>
<keyword evidence="4" id="KW-0010">Activator</keyword>
<protein>
    <submittedName>
        <fullName evidence="7">Transcriptional regulator, LysR family</fullName>
    </submittedName>
</protein>
<gene>
    <name evidence="7" type="ordered locus">Lbys_2812</name>
</gene>
<dbReference type="STRING" id="649349.Lbys_2812"/>
<reference key="1">
    <citation type="submission" date="2010-11" db="EMBL/GenBank/DDBJ databases">
        <title>The complete genome of Leadbetterella byssophila DSM 17132.</title>
        <authorList>
            <consortium name="US DOE Joint Genome Institute (JGI-PGF)"/>
            <person name="Lucas S."/>
            <person name="Copeland A."/>
            <person name="Lapidus A."/>
            <person name="Glavina del Rio T."/>
            <person name="Dalin E."/>
            <person name="Tice H."/>
            <person name="Bruce D."/>
            <person name="Goodwin L."/>
            <person name="Pitluck S."/>
            <person name="Kyrpides N."/>
            <person name="Mavromatis K."/>
            <person name="Ivanova N."/>
            <person name="Teshima H."/>
            <person name="Brettin T."/>
            <person name="Detter J.C."/>
            <person name="Han C."/>
            <person name="Tapia R."/>
            <person name="Land M."/>
            <person name="Hauser L."/>
            <person name="Markowitz V."/>
            <person name="Cheng J.-F."/>
            <person name="Hugenholtz P."/>
            <person name="Woyke T."/>
            <person name="Wu D."/>
            <person name="Tindall B."/>
            <person name="Pomrenke H.G."/>
            <person name="Brambilla E."/>
            <person name="Klenk H.-P."/>
            <person name="Eisen J.A."/>
        </authorList>
    </citation>
    <scope>NUCLEOTIDE SEQUENCE [LARGE SCALE GENOMIC DNA]</scope>
    <source>
        <strain>DSM 17132</strain>
    </source>
</reference>
<dbReference type="CDD" id="cd08411">
    <property type="entry name" value="PBP2_OxyR"/>
    <property type="match status" value="1"/>
</dbReference>
<sequence>MNIQQLQYIIALDRYKNFTKASQACFITQATMSTMIRRLEEELKVVIFDRKANPIITTDIGKEIIAEAEKALVHIKRMTEVAKEDVYEGPVRIGIIPTVANSLLPKVLKPWMEEFPNLEFIISESTTEHLISQLKEDQLDFGIVSTPIQAKGFYTEVLYYEPLKVYGRISTNKKYLASSDLQNETNWLLEDGHCIKDQIMSYCSLQNKDNQLSNLRFQSHSFETLLNMVDSFGGLTILPDLYIQNLPEEFQSRIMEFEKPYPVREVSLIAYRTEVKSNLGKELAEKIRETVNLDIPLKDALVLQAK</sequence>